<gene>
    <name evidence="1" type="ORF">GF068_00160</name>
</gene>
<keyword evidence="2" id="KW-1185">Reference proteome</keyword>
<evidence type="ECO:0000313" key="2">
    <source>
        <dbReference type="Proteomes" id="UP000440224"/>
    </source>
</evidence>
<protein>
    <submittedName>
        <fullName evidence="1">Uncharacterized protein</fullName>
    </submittedName>
</protein>
<dbReference type="OrthoDB" id="33241at2"/>
<reference evidence="1 2" key="1">
    <citation type="submission" date="2019-10" db="EMBL/GenBank/DDBJ databases">
        <title>A soil myxobacterium in the family Polyangiaceae.</title>
        <authorList>
            <person name="Li Y."/>
            <person name="Wang J."/>
        </authorList>
    </citation>
    <scope>NUCLEOTIDE SEQUENCE [LARGE SCALE GENOMIC DNA]</scope>
    <source>
        <strain evidence="1 2">DSM 14734</strain>
    </source>
</reference>
<evidence type="ECO:0000313" key="1">
    <source>
        <dbReference type="EMBL" id="MRG90344.1"/>
    </source>
</evidence>
<name>A0A6N7PJR9_9BACT</name>
<dbReference type="AlphaFoldDB" id="A0A6N7PJR9"/>
<organism evidence="1 2">
    <name type="scientific">Polyangium spumosum</name>
    <dbReference type="NCBI Taxonomy" id="889282"/>
    <lineage>
        <taxon>Bacteria</taxon>
        <taxon>Pseudomonadati</taxon>
        <taxon>Myxococcota</taxon>
        <taxon>Polyangia</taxon>
        <taxon>Polyangiales</taxon>
        <taxon>Polyangiaceae</taxon>
        <taxon>Polyangium</taxon>
    </lineage>
</organism>
<sequence>MTATREKEILRRIVAQALPVPLQYLASHDATVVAQGADGTLDLRLDAADMPGLSGVPIWLGLPGIRVEVAKGARVKVGFSEGDPAKPFAGLWETDAAMIRIVLGGGTKAVARVDDSTDSGTLVLRTVTEPAALCTIEWKPPGSAVAVVLGTIGVQVSGPSVVEIPIRGIITSGLASLLG</sequence>
<accession>A0A6N7PJR9</accession>
<proteinExistence type="predicted"/>
<comment type="caution">
    <text evidence="1">The sequence shown here is derived from an EMBL/GenBank/DDBJ whole genome shotgun (WGS) entry which is preliminary data.</text>
</comment>
<dbReference type="RefSeq" id="WP_153817270.1">
    <property type="nucleotide sequence ID" value="NZ_WJIE01000001.1"/>
</dbReference>
<dbReference type="EMBL" id="WJIE01000001">
    <property type="protein sequence ID" value="MRG90344.1"/>
    <property type="molecule type" value="Genomic_DNA"/>
</dbReference>
<dbReference type="Proteomes" id="UP000440224">
    <property type="component" value="Unassembled WGS sequence"/>
</dbReference>